<sequence length="208" mass="22297">MAHQLNALPAGSTILITGVNGYIGSHIANILLGMGFRVRGAVRAPKPWLNEMFDARYGKGVFETFLLSAFDDVPVLKRAMEDVAGVLHVATDLTFGGNPEATIPWVIKASLNMLEAAASTPTVKRFVLTSSSTAVIIPVADRVGVRVTEDTYNESAVKIAWDPAVPEDSKAVEAGEILHPEIPGSTMGWVRLLLKGDKLLLRVSHPVS</sequence>
<comment type="similarity">
    <text evidence="2">Belongs to the NAD(P)-dependent epimerase/dehydratase family. Dihydroflavonol-4-reductase subfamily.</text>
</comment>
<dbReference type="PANTHER" id="PTHR10366">
    <property type="entry name" value="NAD DEPENDENT EPIMERASE/DEHYDRATASE"/>
    <property type="match status" value="1"/>
</dbReference>
<evidence type="ECO:0000259" key="3">
    <source>
        <dbReference type="Pfam" id="PF01370"/>
    </source>
</evidence>
<dbReference type="InterPro" id="IPR001509">
    <property type="entry name" value="Epimerase_deHydtase"/>
</dbReference>
<dbReference type="Pfam" id="PF01370">
    <property type="entry name" value="Epimerase"/>
    <property type="match status" value="1"/>
</dbReference>
<dbReference type="SUPFAM" id="SSF51735">
    <property type="entry name" value="NAD(P)-binding Rossmann-fold domains"/>
    <property type="match status" value="1"/>
</dbReference>
<feature type="domain" description="NAD-dependent epimerase/dehydratase" evidence="3">
    <location>
        <begin position="14"/>
        <end position="133"/>
    </location>
</feature>
<evidence type="ECO:0000256" key="2">
    <source>
        <dbReference type="ARBA" id="ARBA00023445"/>
    </source>
</evidence>
<dbReference type="Proteomes" id="UP000838763">
    <property type="component" value="Unassembled WGS sequence"/>
</dbReference>
<comment type="caution">
    <text evidence="4">The sequence shown here is derived from an EMBL/GenBank/DDBJ whole genome shotgun (WGS) entry which is preliminary data.</text>
</comment>
<keyword evidence="1" id="KW-0560">Oxidoreductase</keyword>
<dbReference type="AlphaFoldDB" id="A0A9P1MAZ7"/>
<proteinExistence type="inferred from homology"/>
<dbReference type="Gene3D" id="3.40.50.720">
    <property type="entry name" value="NAD(P)-binding Rossmann-like Domain"/>
    <property type="match status" value="1"/>
</dbReference>
<evidence type="ECO:0000313" key="5">
    <source>
        <dbReference type="Proteomes" id="UP000838763"/>
    </source>
</evidence>
<dbReference type="EMBL" id="CALLCH030000010">
    <property type="protein sequence ID" value="CAI4214175.1"/>
    <property type="molecule type" value="Genomic_DNA"/>
</dbReference>
<dbReference type="OrthoDB" id="5193915at2759"/>
<keyword evidence="5" id="KW-1185">Reference proteome</keyword>
<accession>A0A9P1MAZ7</accession>
<organism evidence="4 5">
    <name type="scientific">Parascedosporium putredinis</name>
    <dbReference type="NCBI Taxonomy" id="1442378"/>
    <lineage>
        <taxon>Eukaryota</taxon>
        <taxon>Fungi</taxon>
        <taxon>Dikarya</taxon>
        <taxon>Ascomycota</taxon>
        <taxon>Pezizomycotina</taxon>
        <taxon>Sordariomycetes</taxon>
        <taxon>Hypocreomycetidae</taxon>
        <taxon>Microascales</taxon>
        <taxon>Microascaceae</taxon>
        <taxon>Parascedosporium</taxon>
    </lineage>
</organism>
<reference evidence="4" key="1">
    <citation type="submission" date="2022-11" db="EMBL/GenBank/DDBJ databases">
        <authorList>
            <person name="Scott C."/>
            <person name="Bruce N."/>
        </authorList>
    </citation>
    <scope>NUCLEOTIDE SEQUENCE</scope>
</reference>
<dbReference type="PANTHER" id="PTHR10366:SF562">
    <property type="entry name" value="ALDEHYDE REDUCTASE II (AFU_ORTHOLOGUE AFUA_1G11360)"/>
    <property type="match status" value="1"/>
</dbReference>
<gene>
    <name evidence="4" type="ORF">PPNO1_LOCUS3909</name>
</gene>
<name>A0A9P1MAZ7_9PEZI</name>
<dbReference type="InterPro" id="IPR036291">
    <property type="entry name" value="NAD(P)-bd_dom_sf"/>
</dbReference>
<evidence type="ECO:0000256" key="1">
    <source>
        <dbReference type="ARBA" id="ARBA00023002"/>
    </source>
</evidence>
<dbReference type="InterPro" id="IPR050425">
    <property type="entry name" value="NAD(P)_dehydrat-like"/>
</dbReference>
<protein>
    <recommendedName>
        <fullName evidence="3">NAD-dependent epimerase/dehydratase domain-containing protein</fullName>
    </recommendedName>
</protein>
<evidence type="ECO:0000313" key="4">
    <source>
        <dbReference type="EMBL" id="CAI4214175.1"/>
    </source>
</evidence>
<dbReference type="GO" id="GO:0016616">
    <property type="term" value="F:oxidoreductase activity, acting on the CH-OH group of donors, NAD or NADP as acceptor"/>
    <property type="evidence" value="ECO:0007669"/>
    <property type="project" value="TreeGrafter"/>
</dbReference>